<dbReference type="PANTHER" id="PTHR31374:SF30">
    <property type="entry name" value="SAUR-LIKE AUXIN-RESPONSIVE FAMILY PROTEIN"/>
    <property type="match status" value="1"/>
</dbReference>
<keyword evidence="5" id="KW-1185">Reference proteome</keyword>
<sequence length="149" mass="16994">MKKKKKAAFSASTMYMRLSGAAKVEEDGVRKGYVPLLVGSEEVMERILVPTKLIDHPYIVELLELSANEYGYKHQGLLKIQYDADCFKRMVEVDVALLRNLLEETTEESREEGEKCSVQSLNVNNNYEFTSKIDDGQDLLEVHDLLCMI</sequence>
<dbReference type="Proteomes" id="UP000827721">
    <property type="component" value="Unassembled WGS sequence"/>
</dbReference>
<dbReference type="Pfam" id="PF02519">
    <property type="entry name" value="Auxin_inducible"/>
    <property type="match status" value="1"/>
</dbReference>
<keyword evidence="2" id="KW-0217">Developmental protein</keyword>
<evidence type="ECO:0000256" key="2">
    <source>
        <dbReference type="ARBA" id="ARBA00022473"/>
    </source>
</evidence>
<dbReference type="PANTHER" id="PTHR31374">
    <property type="entry name" value="AUXIN-INDUCED PROTEIN-LIKE-RELATED"/>
    <property type="match status" value="1"/>
</dbReference>
<name>A0ABQ8IP93_9ROSI</name>
<gene>
    <name evidence="4" type="ORF">JRO89_XS01G0382300</name>
</gene>
<dbReference type="EMBL" id="JAFEMO010000001">
    <property type="protein sequence ID" value="KAH7578441.1"/>
    <property type="molecule type" value="Genomic_DNA"/>
</dbReference>
<accession>A0ABQ8IP93</accession>
<dbReference type="InterPro" id="IPR003676">
    <property type="entry name" value="SAUR_fam"/>
</dbReference>
<evidence type="ECO:0000313" key="5">
    <source>
        <dbReference type="Proteomes" id="UP000827721"/>
    </source>
</evidence>
<protein>
    <submittedName>
        <fullName evidence="4">Uncharacterized protein</fullName>
    </submittedName>
</protein>
<proteinExistence type="inferred from homology"/>
<organism evidence="4 5">
    <name type="scientific">Xanthoceras sorbifolium</name>
    <dbReference type="NCBI Taxonomy" id="99658"/>
    <lineage>
        <taxon>Eukaryota</taxon>
        <taxon>Viridiplantae</taxon>
        <taxon>Streptophyta</taxon>
        <taxon>Embryophyta</taxon>
        <taxon>Tracheophyta</taxon>
        <taxon>Spermatophyta</taxon>
        <taxon>Magnoliopsida</taxon>
        <taxon>eudicotyledons</taxon>
        <taxon>Gunneridae</taxon>
        <taxon>Pentapetalae</taxon>
        <taxon>rosids</taxon>
        <taxon>malvids</taxon>
        <taxon>Sapindales</taxon>
        <taxon>Sapindaceae</taxon>
        <taxon>Xanthoceroideae</taxon>
        <taxon>Xanthoceras</taxon>
    </lineage>
</organism>
<evidence type="ECO:0000256" key="1">
    <source>
        <dbReference type="ARBA" id="ARBA00006974"/>
    </source>
</evidence>
<evidence type="ECO:0000256" key="3">
    <source>
        <dbReference type="ARBA" id="ARBA00022604"/>
    </source>
</evidence>
<comment type="similarity">
    <text evidence="1">Belongs to the ARG7 family.</text>
</comment>
<reference evidence="4 5" key="1">
    <citation type="submission" date="2021-02" db="EMBL/GenBank/DDBJ databases">
        <title>Plant Genome Project.</title>
        <authorList>
            <person name="Zhang R.-G."/>
        </authorList>
    </citation>
    <scope>NUCLEOTIDE SEQUENCE [LARGE SCALE GENOMIC DNA]</scope>
    <source>
        <tissue evidence="4">Leaves</tissue>
    </source>
</reference>
<keyword evidence="3" id="KW-0341">Growth regulation</keyword>
<comment type="caution">
    <text evidence="4">The sequence shown here is derived from an EMBL/GenBank/DDBJ whole genome shotgun (WGS) entry which is preliminary data.</text>
</comment>
<evidence type="ECO:0000313" key="4">
    <source>
        <dbReference type="EMBL" id="KAH7578441.1"/>
    </source>
</evidence>